<feature type="domain" description="Phospholipase D-like" evidence="8">
    <location>
        <begin position="64"/>
        <end position="215"/>
    </location>
</feature>
<evidence type="ECO:0000259" key="8">
    <source>
        <dbReference type="Pfam" id="PF13091"/>
    </source>
</evidence>
<evidence type="ECO:0000256" key="6">
    <source>
        <dbReference type="ARBA" id="ARBA00023098"/>
    </source>
</evidence>
<evidence type="ECO:0000256" key="7">
    <source>
        <dbReference type="SAM" id="SignalP"/>
    </source>
</evidence>
<evidence type="ECO:0000256" key="5">
    <source>
        <dbReference type="ARBA" id="ARBA00022963"/>
    </source>
</evidence>
<protein>
    <recommendedName>
        <fullName evidence="3">phospholipase D</fullName>
        <ecNumber evidence="3">3.1.4.4</ecNumber>
    </recommendedName>
</protein>
<dbReference type="PANTHER" id="PTHR43856">
    <property type="entry name" value="CARDIOLIPIN HYDROLASE"/>
    <property type="match status" value="1"/>
</dbReference>
<gene>
    <name evidence="9" type="ORF">GCM10010393_56320</name>
</gene>
<proteinExistence type="inferred from homology"/>
<reference evidence="10" key="1">
    <citation type="journal article" date="2019" name="Int. J. Syst. Evol. Microbiol.">
        <title>The Global Catalogue of Microorganisms (GCM) 10K type strain sequencing project: providing services to taxonomists for standard genome sequencing and annotation.</title>
        <authorList>
            <consortium name="The Broad Institute Genomics Platform"/>
            <consortium name="The Broad Institute Genome Sequencing Center for Infectious Disease"/>
            <person name="Wu L."/>
            <person name="Ma J."/>
        </authorList>
    </citation>
    <scope>NUCLEOTIDE SEQUENCE [LARGE SCALE GENOMIC DNA]</scope>
    <source>
        <strain evidence="10">JCM 5062</strain>
    </source>
</reference>
<sequence length="446" mass="47415">MIKNRFLTTLLAVGLLMAGAPAATAQDDTYVKTGVVFNQPTGTTAEQGAILSHLGRLVNGAPSGSTIRISLYAFGSSWLADQLVKAHQRNVNVQILVDDTSVTAQWMGTAGKTVRDKLQTAFAAQSAPGQISWFRVCGAGRPCLAAGTSGVNHNKFFLFSRSTGSGSPSTGAVVDNIVVQSSGNLTTWDRESGWNDAMTVTDNPALHAGYVRYFDLMAASQAQPDGSKTVSDLAIDVEAGPAKGYFFPRSSTDVVANILSMVETRVPNADGTAAPVCHGNTPGHGTSDGRTVIRVANGHISRPAVAEKLWRLADAGCYVDVVYGKLADYSAVGTHRETAYWLTRSTAKGKISLHRLKNDALRNPAAPDVSGTTTHTKYLLIEGSYKGVKDQKLVFTGSHTYTGLALTANDETLLKYVGPEMHDAYVTNFRDQRAAALTESQHGGVF</sequence>
<comment type="caution">
    <text evidence="9">The sequence shown here is derived from an EMBL/GenBank/DDBJ whole genome shotgun (WGS) entry which is preliminary data.</text>
</comment>
<dbReference type="Pfam" id="PF13091">
    <property type="entry name" value="PLDc_2"/>
    <property type="match status" value="2"/>
</dbReference>
<evidence type="ECO:0000313" key="10">
    <source>
        <dbReference type="Proteomes" id="UP001499942"/>
    </source>
</evidence>
<accession>A0ABP6AF53</accession>
<dbReference type="SUPFAM" id="SSF56024">
    <property type="entry name" value="Phospholipase D/nuclease"/>
    <property type="match status" value="2"/>
</dbReference>
<feature type="domain" description="Phospholipase D-like" evidence="8">
    <location>
        <begin position="293"/>
        <end position="430"/>
    </location>
</feature>
<dbReference type="InterPro" id="IPR051406">
    <property type="entry name" value="PLD_domain"/>
</dbReference>
<dbReference type="RefSeq" id="WP_344366414.1">
    <property type="nucleotide sequence ID" value="NZ_BAAASR010000042.1"/>
</dbReference>
<feature type="signal peptide" evidence="7">
    <location>
        <begin position="1"/>
        <end position="25"/>
    </location>
</feature>
<dbReference type="Gene3D" id="3.30.870.10">
    <property type="entry name" value="Endonuclease Chain A"/>
    <property type="match status" value="2"/>
</dbReference>
<dbReference type="EC" id="3.1.4.4" evidence="3"/>
<keyword evidence="6" id="KW-0443">Lipid metabolism</keyword>
<name>A0ABP6AF53_9ACTN</name>
<evidence type="ECO:0000256" key="3">
    <source>
        <dbReference type="ARBA" id="ARBA00012027"/>
    </source>
</evidence>
<dbReference type="InterPro" id="IPR025202">
    <property type="entry name" value="PLD-like_dom"/>
</dbReference>
<evidence type="ECO:0000256" key="2">
    <source>
        <dbReference type="ARBA" id="ARBA00008664"/>
    </source>
</evidence>
<organism evidence="9 10">
    <name type="scientific">Streptomyces gobitricini</name>
    <dbReference type="NCBI Taxonomy" id="68211"/>
    <lineage>
        <taxon>Bacteria</taxon>
        <taxon>Bacillati</taxon>
        <taxon>Actinomycetota</taxon>
        <taxon>Actinomycetes</taxon>
        <taxon>Kitasatosporales</taxon>
        <taxon>Streptomycetaceae</taxon>
        <taxon>Streptomyces</taxon>
    </lineage>
</organism>
<evidence type="ECO:0000256" key="1">
    <source>
        <dbReference type="ARBA" id="ARBA00000798"/>
    </source>
</evidence>
<keyword evidence="4" id="KW-0378">Hydrolase</keyword>
<keyword evidence="5" id="KW-0442">Lipid degradation</keyword>
<dbReference type="EMBL" id="BAAASR010000042">
    <property type="protein sequence ID" value="GAA2516003.1"/>
    <property type="molecule type" value="Genomic_DNA"/>
</dbReference>
<evidence type="ECO:0000256" key="4">
    <source>
        <dbReference type="ARBA" id="ARBA00022801"/>
    </source>
</evidence>
<feature type="chain" id="PRO_5045359137" description="phospholipase D" evidence="7">
    <location>
        <begin position="26"/>
        <end position="446"/>
    </location>
</feature>
<keyword evidence="10" id="KW-1185">Reference proteome</keyword>
<dbReference type="Proteomes" id="UP001499942">
    <property type="component" value="Unassembled WGS sequence"/>
</dbReference>
<comment type="similarity">
    <text evidence="2">Belongs to the phospholipase D family.</text>
</comment>
<comment type="catalytic activity">
    <reaction evidence="1">
        <text>a 1,2-diacyl-sn-glycero-3-phosphocholine + H2O = a 1,2-diacyl-sn-glycero-3-phosphate + choline + H(+)</text>
        <dbReference type="Rhea" id="RHEA:14445"/>
        <dbReference type="ChEBI" id="CHEBI:15354"/>
        <dbReference type="ChEBI" id="CHEBI:15377"/>
        <dbReference type="ChEBI" id="CHEBI:15378"/>
        <dbReference type="ChEBI" id="CHEBI:57643"/>
        <dbReference type="ChEBI" id="CHEBI:58608"/>
        <dbReference type="EC" id="3.1.4.4"/>
    </reaction>
</comment>
<evidence type="ECO:0000313" key="9">
    <source>
        <dbReference type="EMBL" id="GAA2516003.1"/>
    </source>
</evidence>
<dbReference type="PANTHER" id="PTHR43856:SF1">
    <property type="entry name" value="MITOCHONDRIAL CARDIOLIPIN HYDROLASE"/>
    <property type="match status" value="1"/>
</dbReference>
<keyword evidence="7" id="KW-0732">Signal</keyword>